<keyword evidence="1" id="KW-0812">Transmembrane</keyword>
<organism evidence="2 3">
    <name type="scientific">Tagetes erecta</name>
    <name type="common">African marigold</name>
    <dbReference type="NCBI Taxonomy" id="13708"/>
    <lineage>
        <taxon>Eukaryota</taxon>
        <taxon>Viridiplantae</taxon>
        <taxon>Streptophyta</taxon>
        <taxon>Embryophyta</taxon>
        <taxon>Tracheophyta</taxon>
        <taxon>Spermatophyta</taxon>
        <taxon>Magnoliopsida</taxon>
        <taxon>eudicotyledons</taxon>
        <taxon>Gunneridae</taxon>
        <taxon>Pentapetalae</taxon>
        <taxon>asterids</taxon>
        <taxon>campanulids</taxon>
        <taxon>Asterales</taxon>
        <taxon>Asteraceae</taxon>
        <taxon>Asteroideae</taxon>
        <taxon>Heliantheae alliance</taxon>
        <taxon>Tageteae</taxon>
        <taxon>Tagetes</taxon>
    </lineage>
</organism>
<dbReference type="PANTHER" id="PTHR34379:SF6">
    <property type="entry name" value="PROTEIN 3F"/>
    <property type="match status" value="1"/>
</dbReference>
<sequence>MKTKFFLCIRPTVIETDDGDYLKPPPPAVGSSYTAVLGKFTRRDIHHKKRVAQEKFKYIRQLSIKSNGNISEGESENHVQKSQKASKITRSASEALISRSFSDDESVSWRKPSNIVTNESNSSCVYLMVSILFFTIFLGKVFGIICTLVLACSLYGYPHRKNDGNDSRKSEKVVVEKGSPEYNKRVIMDGLLKRKSHYRENYTLFN</sequence>
<evidence type="ECO:0000256" key="1">
    <source>
        <dbReference type="SAM" id="Phobius"/>
    </source>
</evidence>
<keyword evidence="1" id="KW-0472">Membrane</keyword>
<dbReference type="Proteomes" id="UP001229421">
    <property type="component" value="Unassembled WGS sequence"/>
</dbReference>
<evidence type="ECO:0000313" key="3">
    <source>
        <dbReference type="Proteomes" id="UP001229421"/>
    </source>
</evidence>
<gene>
    <name evidence="2" type="ORF">QVD17_18171</name>
</gene>
<proteinExistence type="predicted"/>
<accession>A0AAD8NVU0</accession>
<dbReference type="PANTHER" id="PTHR34379">
    <property type="entry name" value="OS07G0553800 PROTEIN"/>
    <property type="match status" value="1"/>
</dbReference>
<dbReference type="EMBL" id="JAUHHV010000005">
    <property type="protein sequence ID" value="KAK1422882.1"/>
    <property type="molecule type" value="Genomic_DNA"/>
</dbReference>
<keyword evidence="1" id="KW-1133">Transmembrane helix</keyword>
<keyword evidence="3" id="KW-1185">Reference proteome</keyword>
<dbReference type="AlphaFoldDB" id="A0AAD8NVU0"/>
<reference evidence="2" key="1">
    <citation type="journal article" date="2023" name="bioRxiv">
        <title>Improved chromosome-level genome assembly for marigold (Tagetes erecta).</title>
        <authorList>
            <person name="Jiang F."/>
            <person name="Yuan L."/>
            <person name="Wang S."/>
            <person name="Wang H."/>
            <person name="Xu D."/>
            <person name="Wang A."/>
            <person name="Fan W."/>
        </authorList>
    </citation>
    <scope>NUCLEOTIDE SEQUENCE</scope>
    <source>
        <strain evidence="2">WSJ</strain>
        <tissue evidence="2">Leaf</tissue>
    </source>
</reference>
<evidence type="ECO:0000313" key="2">
    <source>
        <dbReference type="EMBL" id="KAK1422882.1"/>
    </source>
</evidence>
<comment type="caution">
    <text evidence="2">The sequence shown here is derived from an EMBL/GenBank/DDBJ whole genome shotgun (WGS) entry which is preliminary data.</text>
</comment>
<protein>
    <submittedName>
        <fullName evidence="2">Uncharacterized protein</fullName>
    </submittedName>
</protein>
<name>A0AAD8NVU0_TARER</name>
<feature type="transmembrane region" description="Helical" evidence="1">
    <location>
        <begin position="125"/>
        <end position="151"/>
    </location>
</feature>
<dbReference type="InterPro" id="IPR040411">
    <property type="entry name" value="At5g23160-like"/>
</dbReference>